<sequence length="1173" mass="129966">MAALSSSSSAHPEHLQQLSEESTRLRTQIRADIDEADDPLALYDQFVKWTFDKYPPEYIGSSGLLELLEEATRRFKDDASYKGDLRYFKMWSMYASLVDKPGVVFKFLLSRGIGTVYAQLYEEYALVLERDNRYPAAEEVYRAGIQRKARPTERLKKRYDQFRQRTSTKPPTPAPLPNHDTPHPKAAAASLPRSVSSATISSSSSLPSVSSSSAAHDRYAPMLAPPVPGKRPEKLRFDLSLLFTEDAMEYSIHEARARSMGLLGKKWGPPPPSEMTRYAGSSARVNFNDDGTKSSRVYTSTGRKSLMTAEPTVTINTKEALADVFGMYNSPEKSMRFATMPGSKHAPVRKIEPITPMASLLPHGRPMMNNENAVQGVKTPVAFRPFVDENMNRKENATPGPAKFKPFVDADLAQKTPTVESDNGRKALGSKEFGIARGSILKPKTGENALGPALSQNSTPRSRFDRKPISNVFSDEREEPVFQPHPETSVFSAVEEPENAGINASQPAKFTPFSNAQPFRVFSQPAEDENEIPPPPPRSVGFKPFIDSENAAPPRRQILGERPPLRAFAPEEAEVHEHEEDSIIDYDESEAYESHEELEQNASVDPAEMEYGYEDESHTDLKAHRTPLGGRFGQFNVMTPITERTFEYTSTSRTSAFAEHTGPVDKGFVQSLAIENAERLAAELREEEENTRNTGRSPRPRPFRVSDGHTISVGMLQSAGLGASSSMYIEERTETLSLSDSLALVSSFKPPNPCNPFDPQIIATLLSLLPADQDPAYFNFPRQEIGLLEGLQKFGRKNARRTSGNTSSRSADGPHYFPVNLGQQRFQVYEKVGEGGFGAVFAAKDVTSKPEPDGSDDEDDDLDDEGEDEDEEGKDKVALKVVKPRNLWEFHVLRKVHKTLPERLRTSIIQPRALHAFKDESFLVLDLCTQGTLLEIINRANTAGISQQGACLDELLVAFFTIELLRLIEGLHAAGFIHGDLKIDNCLLRLDTVPGAGVAAWSGTYDPAGGGGWAHKGIRLIDFGRAIDARMFPPGQTFVAEWPTDARDCAEMRAGRPWTYQADYFGLAGIVYCMLYGKYIEAASVAPVPGAPPGTCKLATPFKRYWQTDLWTRLFDVLLNPCAVHPDGRLPVPDALARVRVDLEAWLQANCNRSSNTLKGLLKKVELAVMRGE</sequence>
<dbReference type="GO" id="GO:0004672">
    <property type="term" value="F:protein kinase activity"/>
    <property type="evidence" value="ECO:0007669"/>
    <property type="project" value="InterPro"/>
</dbReference>
<keyword evidence="9" id="KW-1185">Reference proteome</keyword>
<dbReference type="STRING" id="747525.W4KCI7"/>
<dbReference type="Pfam" id="PF00069">
    <property type="entry name" value="Pkinase"/>
    <property type="match status" value="1"/>
</dbReference>
<dbReference type="GO" id="GO:0005634">
    <property type="term" value="C:nucleus"/>
    <property type="evidence" value="ECO:0007669"/>
    <property type="project" value="TreeGrafter"/>
</dbReference>
<feature type="domain" description="Protein kinase" evidence="6">
    <location>
        <begin position="826"/>
        <end position="1147"/>
    </location>
</feature>
<evidence type="ECO:0000259" key="7">
    <source>
        <dbReference type="PROSITE" id="PS51489"/>
    </source>
</evidence>
<dbReference type="GO" id="GO:0000776">
    <property type="term" value="C:kinetochore"/>
    <property type="evidence" value="ECO:0007669"/>
    <property type="project" value="UniProtKB-KW"/>
</dbReference>
<dbReference type="SMART" id="SM00220">
    <property type="entry name" value="S_TKc"/>
    <property type="match status" value="1"/>
</dbReference>
<feature type="compositionally biased region" description="Acidic residues" evidence="5">
    <location>
        <begin position="853"/>
        <end position="872"/>
    </location>
</feature>
<feature type="compositionally biased region" description="Polar residues" evidence="5">
    <location>
        <begin position="1"/>
        <end position="20"/>
    </location>
</feature>
<feature type="domain" description="BUB1 N-terminal" evidence="7">
    <location>
        <begin position="25"/>
        <end position="196"/>
    </location>
</feature>
<dbReference type="GO" id="GO:0032991">
    <property type="term" value="C:protein-containing complex"/>
    <property type="evidence" value="ECO:0007669"/>
    <property type="project" value="UniProtKB-ARBA"/>
</dbReference>
<feature type="region of interest" description="Disordered" evidence="5">
    <location>
        <begin position="684"/>
        <end position="708"/>
    </location>
</feature>
<dbReference type="CDD" id="cd13981">
    <property type="entry name" value="STKc_Bub1_BubR1"/>
    <property type="match status" value="1"/>
</dbReference>
<dbReference type="PANTHER" id="PTHR14030:SF4">
    <property type="entry name" value="BUB1 KINASE, ISOFORM A-RELATED"/>
    <property type="match status" value="1"/>
</dbReference>
<dbReference type="GO" id="GO:0005524">
    <property type="term" value="F:ATP binding"/>
    <property type="evidence" value="ECO:0007669"/>
    <property type="project" value="InterPro"/>
</dbReference>
<feature type="region of interest" description="Disordered" evidence="5">
    <location>
        <begin position="444"/>
        <end position="466"/>
    </location>
</feature>
<dbReference type="GO" id="GO:0007094">
    <property type="term" value="P:mitotic spindle assembly checkpoint signaling"/>
    <property type="evidence" value="ECO:0007669"/>
    <property type="project" value="InterPro"/>
</dbReference>
<dbReference type="PROSITE" id="PS51489">
    <property type="entry name" value="BUB1_N"/>
    <property type="match status" value="1"/>
</dbReference>
<feature type="region of interest" description="Disordered" evidence="5">
    <location>
        <begin position="1"/>
        <end position="21"/>
    </location>
</feature>
<dbReference type="InterPro" id="IPR000719">
    <property type="entry name" value="Prot_kinase_dom"/>
</dbReference>
<evidence type="ECO:0000256" key="2">
    <source>
        <dbReference type="ARBA" id="ARBA00022454"/>
    </source>
</evidence>
<keyword evidence="3" id="KW-0995">Kinetochore</keyword>
<evidence type="ECO:0000256" key="4">
    <source>
        <dbReference type="ARBA" id="ARBA00023328"/>
    </source>
</evidence>
<dbReference type="InterPro" id="IPR011009">
    <property type="entry name" value="Kinase-like_dom_sf"/>
</dbReference>
<feature type="region of interest" description="Disordered" evidence="5">
    <location>
        <begin position="843"/>
        <end position="876"/>
    </location>
</feature>
<feature type="compositionally biased region" description="Polar residues" evidence="5">
    <location>
        <begin position="801"/>
        <end position="810"/>
    </location>
</feature>
<dbReference type="GeneID" id="20678310"/>
<dbReference type="AlphaFoldDB" id="W4KCI7"/>
<evidence type="ECO:0000313" key="8">
    <source>
        <dbReference type="EMBL" id="ETW83055.1"/>
    </source>
</evidence>
<keyword evidence="4" id="KW-0137">Centromere</keyword>
<dbReference type="InterPro" id="IPR015661">
    <property type="entry name" value="Bub1/Mad3"/>
</dbReference>
<feature type="region of interest" description="Disordered" evidence="5">
    <location>
        <begin position="153"/>
        <end position="231"/>
    </location>
</feature>
<dbReference type="OrthoDB" id="248495at2759"/>
<accession>W4KCI7</accession>
<evidence type="ECO:0000256" key="3">
    <source>
        <dbReference type="ARBA" id="ARBA00022838"/>
    </source>
</evidence>
<evidence type="ECO:0000313" key="9">
    <source>
        <dbReference type="Proteomes" id="UP000030671"/>
    </source>
</evidence>
<evidence type="ECO:0000256" key="1">
    <source>
        <dbReference type="ARBA" id="ARBA00004629"/>
    </source>
</evidence>
<dbReference type="InterPro" id="IPR013212">
    <property type="entry name" value="Mad3/Bub1_I"/>
</dbReference>
<gene>
    <name evidence="8" type="ORF">HETIRDRAFT_54628</name>
</gene>
<dbReference type="Proteomes" id="UP000030671">
    <property type="component" value="Unassembled WGS sequence"/>
</dbReference>
<feature type="region of interest" description="Disordered" evidence="5">
    <location>
        <begin position="796"/>
        <end position="816"/>
    </location>
</feature>
<dbReference type="PANTHER" id="PTHR14030">
    <property type="entry name" value="MITOTIC CHECKPOINT SERINE/THREONINE-PROTEIN KINASE BUB1"/>
    <property type="match status" value="1"/>
</dbReference>
<dbReference type="RefSeq" id="XP_009544648.1">
    <property type="nucleotide sequence ID" value="XM_009546353.1"/>
</dbReference>
<dbReference type="InterPro" id="IPR008271">
    <property type="entry name" value="Ser/Thr_kinase_AS"/>
</dbReference>
<proteinExistence type="predicted"/>
<dbReference type="Pfam" id="PF08311">
    <property type="entry name" value="Mad3_BUB1_I"/>
    <property type="match status" value="1"/>
</dbReference>
<dbReference type="eggNOG" id="KOG1166">
    <property type="taxonomic scope" value="Eukaryota"/>
</dbReference>
<organism evidence="8 9">
    <name type="scientific">Heterobasidion irregulare (strain TC 32-1)</name>
    <dbReference type="NCBI Taxonomy" id="747525"/>
    <lineage>
        <taxon>Eukaryota</taxon>
        <taxon>Fungi</taxon>
        <taxon>Dikarya</taxon>
        <taxon>Basidiomycota</taxon>
        <taxon>Agaricomycotina</taxon>
        <taxon>Agaricomycetes</taxon>
        <taxon>Russulales</taxon>
        <taxon>Bondarzewiaceae</taxon>
        <taxon>Heterobasidion</taxon>
        <taxon>Heterobasidion annosum species complex</taxon>
    </lineage>
</organism>
<comment type="subcellular location">
    <subcellularLocation>
        <location evidence="1">Chromosome</location>
        <location evidence="1">Centromere</location>
        <location evidence="1">Kinetochore</location>
    </subcellularLocation>
</comment>
<feature type="compositionally biased region" description="Low complexity" evidence="5">
    <location>
        <begin position="194"/>
        <end position="214"/>
    </location>
</feature>
<protein>
    <recommendedName>
        <fullName evidence="10">Protein kinase domain-containing protein</fullName>
    </recommendedName>
</protein>
<dbReference type="Gene3D" id="1.10.510.10">
    <property type="entry name" value="Transferase(Phosphotransferase) domain 1"/>
    <property type="match status" value="1"/>
</dbReference>
<evidence type="ECO:0000256" key="5">
    <source>
        <dbReference type="SAM" id="MobiDB-lite"/>
    </source>
</evidence>
<evidence type="ECO:0008006" key="10">
    <source>
        <dbReference type="Google" id="ProtNLM"/>
    </source>
</evidence>
<dbReference type="FunCoup" id="W4KCI7">
    <property type="interactions" value="164"/>
</dbReference>
<dbReference type="SUPFAM" id="SSF56112">
    <property type="entry name" value="Protein kinase-like (PK-like)"/>
    <property type="match status" value="1"/>
</dbReference>
<name>W4KCI7_HETIT</name>
<dbReference type="SMART" id="SM00777">
    <property type="entry name" value="Mad3_BUB1_I"/>
    <property type="match status" value="1"/>
</dbReference>
<dbReference type="Gene3D" id="6.10.20.170">
    <property type="match status" value="1"/>
</dbReference>
<keyword evidence="2" id="KW-0158">Chromosome</keyword>
<evidence type="ECO:0000259" key="6">
    <source>
        <dbReference type="PROSITE" id="PS50011"/>
    </source>
</evidence>
<feature type="compositionally biased region" description="Basic and acidic residues" evidence="5">
    <location>
        <begin position="153"/>
        <end position="163"/>
    </location>
</feature>
<dbReference type="HOGENOM" id="CLU_002115_1_0_1"/>
<dbReference type="InParanoid" id="W4KCI7"/>
<dbReference type="PROSITE" id="PS50011">
    <property type="entry name" value="PROTEIN_KINASE_DOM"/>
    <property type="match status" value="1"/>
</dbReference>
<dbReference type="PROSITE" id="PS00108">
    <property type="entry name" value="PROTEIN_KINASE_ST"/>
    <property type="match status" value="1"/>
</dbReference>
<dbReference type="KEGG" id="hir:HETIRDRAFT_54628"/>
<dbReference type="EMBL" id="KI925457">
    <property type="protein sequence ID" value="ETW83055.1"/>
    <property type="molecule type" value="Genomic_DNA"/>
</dbReference>
<dbReference type="GO" id="GO:0051754">
    <property type="term" value="P:meiotic sister chromatid cohesion, centromeric"/>
    <property type="evidence" value="ECO:0007669"/>
    <property type="project" value="TreeGrafter"/>
</dbReference>
<reference evidence="8 9" key="1">
    <citation type="journal article" date="2012" name="New Phytol.">
        <title>Insight into trade-off between wood decay and parasitism from the genome of a fungal forest pathogen.</title>
        <authorList>
            <person name="Olson A."/>
            <person name="Aerts A."/>
            <person name="Asiegbu F."/>
            <person name="Belbahri L."/>
            <person name="Bouzid O."/>
            <person name="Broberg A."/>
            <person name="Canback B."/>
            <person name="Coutinho P.M."/>
            <person name="Cullen D."/>
            <person name="Dalman K."/>
            <person name="Deflorio G."/>
            <person name="van Diepen L.T."/>
            <person name="Dunand C."/>
            <person name="Duplessis S."/>
            <person name="Durling M."/>
            <person name="Gonthier P."/>
            <person name="Grimwood J."/>
            <person name="Fossdal C.G."/>
            <person name="Hansson D."/>
            <person name="Henrissat B."/>
            <person name="Hietala A."/>
            <person name="Himmelstrand K."/>
            <person name="Hoffmeister D."/>
            <person name="Hogberg N."/>
            <person name="James T.Y."/>
            <person name="Karlsson M."/>
            <person name="Kohler A."/>
            <person name="Kues U."/>
            <person name="Lee Y.H."/>
            <person name="Lin Y.C."/>
            <person name="Lind M."/>
            <person name="Lindquist E."/>
            <person name="Lombard V."/>
            <person name="Lucas S."/>
            <person name="Lunden K."/>
            <person name="Morin E."/>
            <person name="Murat C."/>
            <person name="Park J."/>
            <person name="Raffaello T."/>
            <person name="Rouze P."/>
            <person name="Salamov A."/>
            <person name="Schmutz J."/>
            <person name="Solheim H."/>
            <person name="Stahlberg J."/>
            <person name="Velez H."/>
            <person name="de Vries R.P."/>
            <person name="Wiebenga A."/>
            <person name="Woodward S."/>
            <person name="Yakovlev I."/>
            <person name="Garbelotto M."/>
            <person name="Martin F."/>
            <person name="Grigoriev I.V."/>
            <person name="Stenlid J."/>
        </authorList>
    </citation>
    <scope>NUCLEOTIDE SEQUENCE [LARGE SCALE GENOMIC DNA]</scope>
    <source>
        <strain evidence="8 9">TC 32-1</strain>
    </source>
</reference>
<dbReference type="Gene3D" id="1.25.40.430">
    <property type="match status" value="1"/>
</dbReference>